<dbReference type="AlphaFoldDB" id="A0A2P2DIL2"/>
<dbReference type="Proteomes" id="UP000245206">
    <property type="component" value="Unassembled WGS sequence"/>
</dbReference>
<accession>A0A2P2DIL2</accession>
<sequence length="169" mass="19203">MVSCKSSFQSREAAQKESETNPAIFEDSLFIKGKLAGRVVSWGNFSDPKPESRQKYLGMLMGNYQATPGFSEVFPYDSCGNKDTRAYRGSEFYDLKGNLKLVIIEDIVDAKLCKGTGQYIVLTYKTKGEGYFARSNDFLNIFRKIQTLYDDSFAYIAILKKHEDLFTND</sequence>
<organism evidence="1 2">
    <name type="scientific">Leptospira ellinghausenii</name>
    <dbReference type="NCBI Taxonomy" id="1917822"/>
    <lineage>
        <taxon>Bacteria</taxon>
        <taxon>Pseudomonadati</taxon>
        <taxon>Spirochaetota</taxon>
        <taxon>Spirochaetia</taxon>
        <taxon>Leptospirales</taxon>
        <taxon>Leptospiraceae</taxon>
        <taxon>Leptospira</taxon>
    </lineage>
</organism>
<keyword evidence="2" id="KW-1185">Reference proteome</keyword>
<protein>
    <submittedName>
        <fullName evidence="1">Uncharacterized protein</fullName>
    </submittedName>
</protein>
<reference evidence="2" key="1">
    <citation type="journal article" date="2019" name="Microbiol. Immunol.">
        <title>Molecular and phenotypic characterization of Leptospira johnsonii sp. nov., Leptospira ellinghausenii sp. nov. and Leptospira ryugenii sp. nov. isolated from soil and water in Japan.</title>
        <authorList>
            <person name="Masuzawa T."/>
            <person name="Saito M."/>
            <person name="Nakao R."/>
            <person name="Nikaido Y."/>
            <person name="Matsumoto M."/>
            <person name="Ogawa M."/>
            <person name="Yokoyama M."/>
            <person name="Hidaka Y."/>
            <person name="Tomita J."/>
            <person name="Sakakibara K."/>
            <person name="Suzuki K."/>
            <person name="Yasuda S."/>
            <person name="Sato H."/>
            <person name="Yamaguchi M."/>
            <person name="Yoshida S.I."/>
            <person name="Koizumi N."/>
            <person name="Kawamura Y."/>
        </authorList>
    </citation>
    <scope>NUCLEOTIDE SEQUENCE [LARGE SCALE GENOMIC DNA]</scope>
    <source>
        <strain evidence="2">E18</strain>
    </source>
</reference>
<comment type="caution">
    <text evidence="1">The sequence shown here is derived from an EMBL/GenBank/DDBJ whole genome shotgun (WGS) entry which is preliminary data.</text>
</comment>
<proteinExistence type="predicted"/>
<dbReference type="RefSeq" id="WP_108961408.1">
    <property type="nucleotide sequence ID" value="NZ_BFAZ01000012.1"/>
</dbReference>
<gene>
    <name evidence="1" type="ORF">LPTSP2_37420</name>
</gene>
<dbReference type="OrthoDB" id="9840685at2"/>
<evidence type="ECO:0000313" key="2">
    <source>
        <dbReference type="Proteomes" id="UP000245206"/>
    </source>
</evidence>
<evidence type="ECO:0000313" key="1">
    <source>
        <dbReference type="EMBL" id="GBF44439.1"/>
    </source>
</evidence>
<dbReference type="EMBL" id="BFAZ01000012">
    <property type="protein sequence ID" value="GBF44439.1"/>
    <property type="molecule type" value="Genomic_DNA"/>
</dbReference>
<name>A0A2P2DIL2_9LEPT</name>